<dbReference type="Pfam" id="PF03364">
    <property type="entry name" value="Polyketide_cyc"/>
    <property type="match status" value="1"/>
</dbReference>
<evidence type="ECO:0000313" key="2">
    <source>
        <dbReference type="EMBL" id="CAE2193505.1"/>
    </source>
</evidence>
<reference evidence="2" key="1">
    <citation type="submission" date="2021-01" db="EMBL/GenBank/DDBJ databases">
        <authorList>
            <person name="Corre E."/>
            <person name="Pelletier E."/>
            <person name="Niang G."/>
            <person name="Scheremetjew M."/>
            <person name="Finn R."/>
            <person name="Kale V."/>
            <person name="Holt S."/>
            <person name="Cochrane G."/>
            <person name="Meng A."/>
            <person name="Brown T."/>
            <person name="Cohen L."/>
        </authorList>
    </citation>
    <scope>NUCLEOTIDE SEQUENCE</scope>
    <source>
        <strain evidence="2">CCMP 2712</strain>
    </source>
</reference>
<dbReference type="EMBL" id="HBKN01003303">
    <property type="protein sequence ID" value="CAE2193505.1"/>
    <property type="molecule type" value="Transcribed_RNA"/>
</dbReference>
<organism evidence="2">
    <name type="scientific">Guillardia theta</name>
    <name type="common">Cryptophyte</name>
    <name type="synonym">Cryptomonas phi</name>
    <dbReference type="NCBI Taxonomy" id="55529"/>
    <lineage>
        <taxon>Eukaryota</taxon>
        <taxon>Cryptophyceae</taxon>
        <taxon>Pyrenomonadales</taxon>
        <taxon>Geminigeraceae</taxon>
        <taxon>Guillardia</taxon>
    </lineage>
</organism>
<dbReference type="SUPFAM" id="SSF55961">
    <property type="entry name" value="Bet v1-like"/>
    <property type="match status" value="1"/>
</dbReference>
<dbReference type="Gene3D" id="3.30.530.20">
    <property type="match status" value="1"/>
</dbReference>
<proteinExistence type="predicted"/>
<dbReference type="AlphaFoldDB" id="A0A7S4M0K0"/>
<evidence type="ECO:0000259" key="1">
    <source>
        <dbReference type="Pfam" id="PF03364"/>
    </source>
</evidence>
<sequence length="342" mass="37927">MFLTVGISQRVHLDMKLLHAALFISISSCSFAFQPSPARLLRRGCSQPSFEQSRCKSSFLERPSALTGTFVDASARARTVPQGAQGLVSALTRPKVDLQGEWGKIFPAAERPRRPPLPRLSDAEVSRLLAGDRVEKQSRSGLLGEGLVVVDVKADIPTVMAVLSDVERYPQRIATVREATIIPGTRSSVRCKARFKLSRFRLEVTADLSLNKFRNMLEFQLDRSGMGSSAFDEARGFWFLEQCPEREEGWTRVWLSAKVRCSPLLPPFIVDYAASRALPRATSWLKPVIEPIAAGLDKTASNVHTAELYLARNRVSESEDYLAHVNDAKPPSWSPSDSNKSV</sequence>
<feature type="domain" description="Coenzyme Q-binding protein COQ10 START" evidence="1">
    <location>
        <begin position="152"/>
        <end position="268"/>
    </location>
</feature>
<protein>
    <recommendedName>
        <fullName evidence="1">Coenzyme Q-binding protein COQ10 START domain-containing protein</fullName>
    </recommendedName>
</protein>
<dbReference type="InterPro" id="IPR005031">
    <property type="entry name" value="COQ10_START"/>
</dbReference>
<accession>A0A7S4M0K0</accession>
<gene>
    <name evidence="2" type="ORF">GTHE00462_LOCUS2816</name>
</gene>
<dbReference type="InterPro" id="IPR023393">
    <property type="entry name" value="START-like_dom_sf"/>
</dbReference>
<name>A0A7S4M0K0_GUITH</name>